<dbReference type="STRING" id="294746.A5DLN0"/>
<name>A5DLN0_PICGU</name>
<accession>A5DLN0</accession>
<proteinExistence type="predicted"/>
<feature type="domain" description="Tyrosine specific protein phosphatases" evidence="5">
    <location>
        <begin position="820"/>
        <end position="885"/>
    </location>
</feature>
<dbReference type="GO" id="GO:0033260">
    <property type="term" value="P:nuclear DNA replication"/>
    <property type="evidence" value="ECO:0007669"/>
    <property type="project" value="InterPro"/>
</dbReference>
<evidence type="ECO:0000256" key="1">
    <source>
        <dbReference type="ARBA" id="ARBA00022801"/>
    </source>
</evidence>
<feature type="region of interest" description="Disordered" evidence="3">
    <location>
        <begin position="1"/>
        <end position="93"/>
    </location>
</feature>
<dbReference type="GeneID" id="5125112"/>
<dbReference type="VEuPathDB" id="FungiDB:PGUG_04181"/>
<dbReference type="InterPro" id="IPR047949">
    <property type="entry name" value="PPS1_DSP"/>
</dbReference>
<dbReference type="EMBL" id="CH408159">
    <property type="protein sequence ID" value="EDK40083.2"/>
    <property type="molecule type" value="Genomic_DNA"/>
</dbReference>
<dbReference type="RefSeq" id="XP_001483452.2">
    <property type="nucleotide sequence ID" value="XM_001483402.1"/>
</dbReference>
<dbReference type="InterPro" id="IPR000340">
    <property type="entry name" value="Dual-sp_phosphatase_cat-dom"/>
</dbReference>
<evidence type="ECO:0000256" key="2">
    <source>
        <dbReference type="ARBA" id="ARBA00022912"/>
    </source>
</evidence>
<evidence type="ECO:0000259" key="4">
    <source>
        <dbReference type="PROSITE" id="PS50054"/>
    </source>
</evidence>
<gene>
    <name evidence="6" type="ORF">PGUG_04181</name>
</gene>
<dbReference type="SMART" id="SM00404">
    <property type="entry name" value="PTPc_motif"/>
    <property type="match status" value="1"/>
</dbReference>
<dbReference type="AlphaFoldDB" id="A5DLN0"/>
<keyword evidence="2" id="KW-0904">Protein phosphatase</keyword>
<reference evidence="6 7" key="1">
    <citation type="journal article" date="2009" name="Nature">
        <title>Evolution of pathogenicity and sexual reproduction in eight Candida genomes.</title>
        <authorList>
            <person name="Butler G."/>
            <person name="Rasmussen M.D."/>
            <person name="Lin M.F."/>
            <person name="Santos M.A."/>
            <person name="Sakthikumar S."/>
            <person name="Munro C.A."/>
            <person name="Rheinbay E."/>
            <person name="Grabherr M."/>
            <person name="Forche A."/>
            <person name="Reedy J.L."/>
            <person name="Agrafioti I."/>
            <person name="Arnaud M.B."/>
            <person name="Bates S."/>
            <person name="Brown A.J."/>
            <person name="Brunke S."/>
            <person name="Costanzo M.C."/>
            <person name="Fitzpatrick D.A."/>
            <person name="de Groot P.W."/>
            <person name="Harris D."/>
            <person name="Hoyer L.L."/>
            <person name="Hube B."/>
            <person name="Klis F.M."/>
            <person name="Kodira C."/>
            <person name="Lennard N."/>
            <person name="Logue M.E."/>
            <person name="Martin R."/>
            <person name="Neiman A.M."/>
            <person name="Nikolaou E."/>
            <person name="Quail M.A."/>
            <person name="Quinn J."/>
            <person name="Santos M.C."/>
            <person name="Schmitzberger F.F."/>
            <person name="Sherlock G."/>
            <person name="Shah P."/>
            <person name="Silverstein K.A."/>
            <person name="Skrzypek M.S."/>
            <person name="Soll D."/>
            <person name="Staggs R."/>
            <person name="Stansfield I."/>
            <person name="Stumpf M.P."/>
            <person name="Sudbery P.E."/>
            <person name="Srikantha T."/>
            <person name="Zeng Q."/>
            <person name="Berman J."/>
            <person name="Berriman M."/>
            <person name="Heitman J."/>
            <person name="Gow N.A."/>
            <person name="Lorenz M.C."/>
            <person name="Birren B.W."/>
            <person name="Kellis M."/>
            <person name="Cuomo C.A."/>
        </authorList>
    </citation>
    <scope>NUCLEOTIDE SEQUENCE [LARGE SCALE GENOMIC DNA]</scope>
    <source>
        <strain evidence="7">ATCC 6260 / CBS 566 / DSM 6381 / JCM 1539 / NBRC 10279 / NRRL Y-324</strain>
    </source>
</reference>
<feature type="domain" description="Tyrosine-protein phosphatase" evidence="4">
    <location>
        <begin position="722"/>
        <end position="898"/>
    </location>
</feature>
<dbReference type="InterPro" id="IPR016130">
    <property type="entry name" value="Tyr_Pase_AS"/>
</dbReference>
<dbReference type="InterPro" id="IPR053239">
    <property type="entry name" value="Dual_spec_PTase"/>
</dbReference>
<dbReference type="KEGG" id="pgu:PGUG_04181"/>
<dbReference type="SUPFAM" id="SSF52799">
    <property type="entry name" value="(Phosphotyrosine protein) phosphatases II"/>
    <property type="match status" value="2"/>
</dbReference>
<dbReference type="FunCoup" id="A5DLN0">
    <property type="interactions" value="10"/>
</dbReference>
<dbReference type="Proteomes" id="UP000001997">
    <property type="component" value="Unassembled WGS sequence"/>
</dbReference>
<dbReference type="PROSITE" id="PS00383">
    <property type="entry name" value="TYR_PHOSPHATASE_1"/>
    <property type="match status" value="1"/>
</dbReference>
<keyword evidence="1" id="KW-0378">Hydrolase</keyword>
<dbReference type="InterPro" id="IPR000387">
    <property type="entry name" value="Tyr_Pase_dom"/>
</dbReference>
<evidence type="ECO:0000313" key="6">
    <source>
        <dbReference type="EMBL" id="EDK40083.2"/>
    </source>
</evidence>
<dbReference type="HOGENOM" id="CLU_008439_1_0_1"/>
<dbReference type="PROSITE" id="PS50056">
    <property type="entry name" value="TYR_PHOSPHATASE_2"/>
    <property type="match status" value="1"/>
</dbReference>
<dbReference type="SMART" id="SM00195">
    <property type="entry name" value="DSPc"/>
    <property type="match status" value="1"/>
</dbReference>
<evidence type="ECO:0000256" key="3">
    <source>
        <dbReference type="SAM" id="MobiDB-lite"/>
    </source>
</evidence>
<dbReference type="InterPro" id="IPR003595">
    <property type="entry name" value="Tyr_Pase_cat"/>
</dbReference>
<dbReference type="InParanoid" id="A5DLN0"/>
<dbReference type="OrthoDB" id="273181at2759"/>
<dbReference type="OMA" id="NKPYSRQ"/>
<feature type="compositionally biased region" description="Polar residues" evidence="3">
    <location>
        <begin position="81"/>
        <end position="90"/>
    </location>
</feature>
<dbReference type="InterPro" id="IPR029021">
    <property type="entry name" value="Prot-tyrosine_phosphatase-like"/>
</dbReference>
<evidence type="ECO:0000313" key="7">
    <source>
        <dbReference type="Proteomes" id="UP000001997"/>
    </source>
</evidence>
<dbReference type="PANTHER" id="PTHR47550:SF1">
    <property type="entry name" value="DUAL SPECIFICITY PROTEIN PHOSPHATASE PPS1"/>
    <property type="match status" value="1"/>
</dbReference>
<feature type="region of interest" description="Disordered" evidence="3">
    <location>
        <begin position="204"/>
        <end position="225"/>
    </location>
</feature>
<dbReference type="GO" id="GO:0008138">
    <property type="term" value="F:protein tyrosine/serine/threonine phosphatase activity"/>
    <property type="evidence" value="ECO:0007669"/>
    <property type="project" value="InterPro"/>
</dbReference>
<organism evidence="6 7">
    <name type="scientific">Meyerozyma guilliermondii (strain ATCC 6260 / CBS 566 / DSM 6381 / JCM 1539 / NBRC 10279 / NRRL Y-324)</name>
    <name type="common">Yeast</name>
    <name type="synonym">Candida guilliermondii</name>
    <dbReference type="NCBI Taxonomy" id="294746"/>
    <lineage>
        <taxon>Eukaryota</taxon>
        <taxon>Fungi</taxon>
        <taxon>Dikarya</taxon>
        <taxon>Ascomycota</taxon>
        <taxon>Saccharomycotina</taxon>
        <taxon>Pichiomycetes</taxon>
        <taxon>Debaryomycetaceae</taxon>
        <taxon>Meyerozyma</taxon>
    </lineage>
</organism>
<dbReference type="InterPro" id="IPR020422">
    <property type="entry name" value="TYR_PHOSPHATASE_DUAL_dom"/>
</dbReference>
<evidence type="ECO:0000259" key="5">
    <source>
        <dbReference type="PROSITE" id="PS50056"/>
    </source>
</evidence>
<dbReference type="PROSITE" id="PS50054">
    <property type="entry name" value="TYR_PHOSPHATASE_DUAL"/>
    <property type="match status" value="1"/>
</dbReference>
<dbReference type="Pfam" id="PF00782">
    <property type="entry name" value="DSPc"/>
    <property type="match status" value="1"/>
</dbReference>
<sequence length="930" mass="104869">MDNGSSTLLSFPSSSEPPGSNVSSPPPAEVPRSIEEDSYVRGASKRSSSSSNDLLYERDRFRARLQTFNGRQNDKMDTEDSPGTTESSKNGVIDEETSHCDVCDIIQSKTTRLQVRQPTPEFSNDNISPLSSDSVFFNSLSELPSSLSSSSFPMTIRSLTYAQLSAVFKYYFNQNLPQTEKMFPWLHGIHPDNFAQKRFFCRDTSDETDSGSEPPESNELNPSLSPDATTAPRFLMCVSPVDNPTLLRNTVHAPEILHPIDVSRAEVVRFLQYVLELVFPGKDQDHMLETIVADCYAIKHLPVFLNLDPSSGVSLRNFHIQVAKLAACSDMVIYCLDNEHLGSCKCASLARVLWLAQRYTFAKDGALDKMHYNTFIMSDLPFLEKILLRQSSPYHSTLFTVPPEPRNDTRKTSLESRLSSFNPKSLAVWDSDFVMKEKVETTRMSAASCIGGRVWAGNMWDYQAMIMHLQFRNEMSIGDGFGCYCSPSSSIVNKEDIANQSITKILPPPRANWRLFIHCCSDASFPDLAVLRSLMFKFSLSSHRSTGSEYHTLEFPPAGSVGIGDCKKENLMSVVNCCKLLYLYSSSTSDDPDVVSALIYCSDGYTESSLFVLSYVMYSRNVSLDEAMLLLHNDYPRPFYIFSSDVHILRKLEVLLRRVSPLVKKVEWSTLEVFSDLEITEILLATGSRPSHSVGAKHSLERKASSLSLLEADWVSDVDGSLPSRILPYLYLGSLKHANSLALLSKLGITKVISVGERLEWLNSRHFQSTHTISVEEIDNGNIEKFTISGNPSTVDTILKVNNLQDDGIDELSASLPRMLDFIEAEHQKSNGKAKIFVHCRVGVSRSATVVMAEVMRRLNVSLAKAYLYVRVRRLNIIIQPNLRFMYELFKWEEQQKFLKKNKSDLTLREIDWFVFCREVMNLNVPYLRK</sequence>
<dbReference type="GO" id="GO:0005634">
    <property type="term" value="C:nucleus"/>
    <property type="evidence" value="ECO:0007669"/>
    <property type="project" value="GOC"/>
</dbReference>
<keyword evidence="7" id="KW-1185">Reference proteome</keyword>
<feature type="compositionally biased region" description="Low complexity" evidence="3">
    <location>
        <begin position="1"/>
        <end position="23"/>
    </location>
</feature>
<dbReference type="Gene3D" id="3.90.190.10">
    <property type="entry name" value="Protein tyrosine phosphatase superfamily"/>
    <property type="match status" value="1"/>
</dbReference>
<protein>
    <submittedName>
        <fullName evidence="6">Uncharacterized protein</fullName>
    </submittedName>
</protein>
<dbReference type="CDD" id="cd14516">
    <property type="entry name" value="DSP_fungal_PPS1"/>
    <property type="match status" value="1"/>
</dbReference>
<dbReference type="eggNOG" id="KOG1716">
    <property type="taxonomic scope" value="Eukaryota"/>
</dbReference>
<dbReference type="PANTHER" id="PTHR47550">
    <property type="entry name" value="DUAL SPECIFICITY PROTEIN PHOSPHATASE PPS1"/>
    <property type="match status" value="1"/>
</dbReference>